<dbReference type="RefSeq" id="WP_282680085.1">
    <property type="nucleotide sequence ID" value="NZ_JAOTLW010000050.1"/>
</dbReference>
<comment type="caution">
    <text evidence="1">The sequence shown here is derived from an EMBL/GenBank/DDBJ whole genome shotgun (WGS) entry which is preliminary data.</text>
</comment>
<keyword evidence="2" id="KW-1185">Reference proteome</keyword>
<name>A0ABT6UIQ7_9GAMM</name>
<evidence type="ECO:0000313" key="1">
    <source>
        <dbReference type="EMBL" id="MDI5834352.1"/>
    </source>
</evidence>
<sequence length="197" mass="22568">PKLAKDALFSYSSSEIEQLFLDPMLKNELEGAVASCLPDDLRPSTSAQRTLALRIADVIGVNIGFDLLSSKQKLSVFIAQNQHELDSYERDTEGYEIVSDRISDALIMYFQSLNSWSSAFDVSFSMYLQLPERGRNLVNMSLQSTLSDHYWNVLNDEPEYVVVANVLKKMAFKYNKKQKFSEQFKKIHLEYICVIND</sequence>
<dbReference type="Proteomes" id="UP001159075">
    <property type="component" value="Unassembled WGS sequence"/>
</dbReference>
<protein>
    <submittedName>
        <fullName evidence="1">Uncharacterized protein</fullName>
    </submittedName>
</protein>
<evidence type="ECO:0000313" key="2">
    <source>
        <dbReference type="Proteomes" id="UP001159075"/>
    </source>
</evidence>
<reference evidence="1 2" key="1">
    <citation type="submission" date="2022-09" db="EMBL/GenBank/DDBJ databases">
        <title>The outer-membrane cytochrome OmcA is essential for infection of Shewanella oneidensis by a zebrafish-associated bacteriophage.</title>
        <authorList>
            <person name="Grenfell A.W."/>
            <person name="Intile P."/>
            <person name="Mcfarlane J."/>
            <person name="Leung D."/>
            <person name="Abdalla K."/>
            <person name="Wold M."/>
            <person name="Kees E."/>
            <person name="Gralnick J."/>
        </authorList>
    </citation>
    <scope>NUCLEOTIDE SEQUENCE [LARGE SCALE GENOMIC DNA]</scope>
    <source>
        <strain evidence="1 2">NF-5</strain>
    </source>
</reference>
<proteinExistence type="predicted"/>
<gene>
    <name evidence="1" type="ORF">ODY93_22510</name>
</gene>
<dbReference type="EMBL" id="JAOTLW010000050">
    <property type="protein sequence ID" value="MDI5834352.1"/>
    <property type="molecule type" value="Genomic_DNA"/>
</dbReference>
<accession>A0ABT6UIQ7</accession>
<feature type="non-terminal residue" evidence="1">
    <location>
        <position position="1"/>
    </location>
</feature>
<organism evidence="1 2">
    <name type="scientific">Shewanella xiamenensis</name>
    <dbReference type="NCBI Taxonomy" id="332186"/>
    <lineage>
        <taxon>Bacteria</taxon>
        <taxon>Pseudomonadati</taxon>
        <taxon>Pseudomonadota</taxon>
        <taxon>Gammaproteobacteria</taxon>
        <taxon>Alteromonadales</taxon>
        <taxon>Shewanellaceae</taxon>
        <taxon>Shewanella</taxon>
    </lineage>
</organism>